<dbReference type="Gene3D" id="3.80.10.10">
    <property type="entry name" value="Ribonuclease Inhibitor"/>
    <property type="match status" value="2"/>
</dbReference>
<dbReference type="EnsemblMetazoa" id="G27976.6">
    <property type="protein sequence ID" value="G27976.6:cds"/>
    <property type="gene ID" value="G27976"/>
</dbReference>
<dbReference type="GO" id="GO:0004843">
    <property type="term" value="F:cysteine-type deubiquitinase activity"/>
    <property type="evidence" value="ECO:0007669"/>
    <property type="project" value="TreeGrafter"/>
</dbReference>
<feature type="domain" description="OTU" evidence="2">
    <location>
        <begin position="851"/>
        <end position="989"/>
    </location>
</feature>
<evidence type="ECO:0000256" key="1">
    <source>
        <dbReference type="SAM" id="MobiDB-lite"/>
    </source>
</evidence>
<dbReference type="CDD" id="cd22758">
    <property type="entry name" value="OTU_232R-like"/>
    <property type="match status" value="1"/>
</dbReference>
<sequence length="1291" mass="147593">MTSLVDAIIEKYGPGEDESFDFIAVPRRRLESTSSENDALILPSVLVLDNSGISCIGDKTKLKEMCHNTTELDLTKNHLTDWGEVLCLINGMPKLQFLNLCTNALENNSWPQAPSVGAFSQLEHLILNNTGVSWDVTHNLLKLCPIVKEIHLSLNDHDDISLPEPFQIYPTVKKIHMSKNKIRNWSELHKVGRLFPNMEHFVNIESDLENLKSNAEEENTIAETFSNMKSLALTQTKVQSWEDLEVLCLCPVLGDLKVLGIPFLEEIEEKSRRQQLISRLPNIQCLNGTPISDCEREDAERAFIRLYMDSEDKPSRYFELEALHGKLDPLATVDMDVCTKLDLEFHIPFQGRKERLEINTLQTVRELMKTISKIVGLPASKLKVYRDLPCHQGTSSIVLGITIIKTTSLRHIIECLVLTSTISELPIQITSPFLHQIQVEIGVGGVGENLIKHFRTQGRINHVTPEEVKILKIISNQKCYKIHGNFAPLHGDFKSHLKIFYFHFAKQKTGRIQYGVALLPQTNYKGLVWKTVRFFWEIKTNNWNRPNIDPNDKEKTTPRKPSHQRPYSPEFFDQSDDSEDDWSSYSFNTHPVRKRAPADDEKDDVIHNNFYDKESKRDPKQALMFRTNKATKTLFILDSGSSSRYQGEFNEEGQLQDEEVVSNSSVANDSISSTSGAGGSMFVLSLSSGHAGRLKISSSASSYLSYRKTPECMGYVKDDDFSDEAEDFVDNKESRVTTTHTHSHDHSHAHSHCPHIHTHCHNKYHRHYHTHGGYHDDEDEDVNEKYPFDYCSEEREPTKRRTSSNQNVTYHGTDFYPPCVYGYPEGCGQCKNCKSGKMMTTMEQLADSIDCEIHDVVPDGNCLFRSVVDQLRMNGEFYWTANTLRHKAVEYLRHNPTHEDGTHLAMFLSNEAWDEYLARMSRDKEWGDQLILRGLSSVIGRRINIITAIGSGHNQTTIEPVTQSNDVTKKEPLQLGHFDEQHYVSLRKKNWSDLWFENGRKENCVADLEHFEGSNLQYYLENTQDHVTSVPFSHLHFLIKKTIPLASLLEKLSSTETTASIENVGNIAEGLECDFFSLLQISYNKSRKPYRNLGVTGIGFVEEHMVFNNMNDVCEAENQFLLEFDDLDSSPWVKLVVIKPSTMTLRYTEIRNGTAYLSADYIPTRKDNARKSKLVYGIECIKWPTHIVDSWLSIKKLAGWPNEELLSEVIKEKCIVVPNTKHDTLSWRLNFMLPIRALIKRGTNADQRHCYKIFKLLVDSVSKEDLNLPSYAVKTIFLYALEEIPSALGTK</sequence>
<dbReference type="InterPro" id="IPR003323">
    <property type="entry name" value="OTU_dom"/>
</dbReference>
<dbReference type="Gene3D" id="1.10.1410.40">
    <property type="match status" value="1"/>
</dbReference>
<reference evidence="3" key="1">
    <citation type="submission" date="2022-08" db="UniProtKB">
        <authorList>
            <consortium name="EnsemblMetazoa"/>
        </authorList>
    </citation>
    <scope>IDENTIFICATION</scope>
    <source>
        <strain evidence="3">05x7-T-G4-1.051#20</strain>
    </source>
</reference>
<dbReference type="SUPFAM" id="SSF54001">
    <property type="entry name" value="Cysteine proteinases"/>
    <property type="match status" value="1"/>
</dbReference>
<evidence type="ECO:0000313" key="3">
    <source>
        <dbReference type="EnsemblMetazoa" id="G27976.6:cds"/>
    </source>
</evidence>
<protein>
    <recommendedName>
        <fullName evidence="2">OTU domain-containing protein</fullName>
    </recommendedName>
</protein>
<dbReference type="GO" id="GO:0016579">
    <property type="term" value="P:protein deubiquitination"/>
    <property type="evidence" value="ECO:0007669"/>
    <property type="project" value="TreeGrafter"/>
</dbReference>
<dbReference type="SUPFAM" id="SSF52058">
    <property type="entry name" value="L domain-like"/>
    <property type="match status" value="1"/>
</dbReference>
<proteinExistence type="predicted"/>
<evidence type="ECO:0000313" key="4">
    <source>
        <dbReference type="Proteomes" id="UP000005408"/>
    </source>
</evidence>
<evidence type="ECO:0000259" key="2">
    <source>
        <dbReference type="PROSITE" id="PS50802"/>
    </source>
</evidence>
<name>A0A8W8LLC9_MAGGI</name>
<dbReference type="Gene3D" id="3.90.70.80">
    <property type="match status" value="1"/>
</dbReference>
<feature type="region of interest" description="Disordered" evidence="1">
    <location>
        <begin position="546"/>
        <end position="601"/>
    </location>
</feature>
<dbReference type="Pfam" id="PF02338">
    <property type="entry name" value="OTU"/>
    <property type="match status" value="1"/>
</dbReference>
<accession>A0A8W8LLC9</accession>
<dbReference type="InterPro" id="IPR050704">
    <property type="entry name" value="Peptidase_C85-like"/>
</dbReference>
<feature type="compositionally biased region" description="Acidic residues" evidence="1">
    <location>
        <begin position="573"/>
        <end position="582"/>
    </location>
</feature>
<dbReference type="PANTHER" id="PTHR12419:SF11">
    <property type="entry name" value="OTU DOMAIN-CONTAINING PROTEIN DDB_G0284757"/>
    <property type="match status" value="1"/>
</dbReference>
<dbReference type="PROSITE" id="PS50802">
    <property type="entry name" value="OTU"/>
    <property type="match status" value="1"/>
</dbReference>
<keyword evidence="4" id="KW-1185">Reference proteome</keyword>
<dbReference type="InterPro" id="IPR038765">
    <property type="entry name" value="Papain-like_cys_pep_sf"/>
</dbReference>
<dbReference type="Proteomes" id="UP000005408">
    <property type="component" value="Unassembled WGS sequence"/>
</dbReference>
<dbReference type="PANTHER" id="PTHR12419">
    <property type="entry name" value="OTU DOMAIN CONTAINING PROTEIN"/>
    <property type="match status" value="1"/>
</dbReference>
<dbReference type="InterPro" id="IPR032675">
    <property type="entry name" value="LRR_dom_sf"/>
</dbReference>
<organism evidence="3 4">
    <name type="scientific">Magallana gigas</name>
    <name type="common">Pacific oyster</name>
    <name type="synonym">Crassostrea gigas</name>
    <dbReference type="NCBI Taxonomy" id="29159"/>
    <lineage>
        <taxon>Eukaryota</taxon>
        <taxon>Metazoa</taxon>
        <taxon>Spiralia</taxon>
        <taxon>Lophotrochozoa</taxon>
        <taxon>Mollusca</taxon>
        <taxon>Bivalvia</taxon>
        <taxon>Autobranchia</taxon>
        <taxon>Pteriomorphia</taxon>
        <taxon>Ostreida</taxon>
        <taxon>Ostreoidea</taxon>
        <taxon>Ostreidae</taxon>
        <taxon>Magallana</taxon>
    </lineage>
</organism>